<comment type="caution">
    <text evidence="2">The sequence shown here is derived from an EMBL/GenBank/DDBJ whole genome shotgun (WGS) entry which is preliminary data.</text>
</comment>
<sequence length="70" mass="7735">MLSFVTFYSVINPCFVAHSLPAVFFDLSLSEMGVAKLTVISAAYIQHISPFNRFSSASRRHLARPATPDC</sequence>
<protein>
    <submittedName>
        <fullName evidence="2">Uncharacterized protein</fullName>
    </submittedName>
</protein>
<reference evidence="2 3" key="1">
    <citation type="submission" date="2017-04" db="EMBL/GenBank/DDBJ databases">
        <title>Cronobacter sakazakii, ST83 Lineage Isolates.</title>
        <authorList>
            <person name="Chase H."/>
            <person name="Tall B."/>
            <person name="Gopinath G."/>
            <person name="Lehner A."/>
        </authorList>
    </citation>
    <scope>NUCLEOTIDE SEQUENCE [LARGE SCALE GENOMIC DNA]</scope>
    <source>
        <strain evidence="2 3">MOD1_Comp15</strain>
    </source>
</reference>
<gene>
    <name evidence="2" type="ORF">B7T07_14875</name>
    <name evidence="1" type="ORF">FZI38_13675</name>
</gene>
<evidence type="ECO:0000313" key="1">
    <source>
        <dbReference type="EMBL" id="KAB0877704.1"/>
    </source>
</evidence>
<dbReference type="Proteomes" id="UP000439917">
    <property type="component" value="Unassembled WGS sequence"/>
</dbReference>
<dbReference type="Proteomes" id="UP000244856">
    <property type="component" value="Unassembled WGS sequence"/>
</dbReference>
<reference evidence="1 4" key="2">
    <citation type="submission" date="2019-09" db="EMBL/GenBank/DDBJ databases">
        <title>Prevalence, distribution, and phylogeny of type two toxin-antitoxin genes possessed by Cronobacter species where C. sakazakii homologs follow sequence type lineages.</title>
        <authorList>
            <person name="Finkelstein S."/>
            <person name="Negrete F."/>
            <person name="Jang H."/>
            <person name="Gopinath G.R."/>
            <person name="Tall B.D."/>
        </authorList>
    </citation>
    <scope>NUCLEOTIDE SEQUENCE [LARGE SCALE GENOMIC DNA]</scope>
    <source>
        <strain evidence="1 4">MOD1_Comp4</strain>
    </source>
</reference>
<dbReference type="EMBL" id="WAGF01000012">
    <property type="protein sequence ID" value="KAB0877704.1"/>
    <property type="molecule type" value="Genomic_DNA"/>
</dbReference>
<evidence type="ECO:0000313" key="3">
    <source>
        <dbReference type="Proteomes" id="UP000244856"/>
    </source>
</evidence>
<organism evidence="2 3">
    <name type="scientific">Cronobacter sakazakii</name>
    <name type="common">Enterobacter sakazakii</name>
    <dbReference type="NCBI Taxonomy" id="28141"/>
    <lineage>
        <taxon>Bacteria</taxon>
        <taxon>Pseudomonadati</taxon>
        <taxon>Pseudomonadota</taxon>
        <taxon>Gammaproteobacteria</taxon>
        <taxon>Enterobacterales</taxon>
        <taxon>Enterobacteriaceae</taxon>
        <taxon>Cronobacter</taxon>
    </lineage>
</organism>
<name>A0AA45BZ17_CROSK</name>
<evidence type="ECO:0000313" key="2">
    <source>
        <dbReference type="EMBL" id="PUW03355.1"/>
    </source>
</evidence>
<evidence type="ECO:0000313" key="4">
    <source>
        <dbReference type="Proteomes" id="UP000439917"/>
    </source>
</evidence>
<dbReference type="EMBL" id="NCTU01000008">
    <property type="protein sequence ID" value="PUW03355.1"/>
    <property type="molecule type" value="Genomic_DNA"/>
</dbReference>
<accession>A0AA45BZ17</accession>
<proteinExistence type="predicted"/>
<dbReference type="AlphaFoldDB" id="A0AA45BZ17"/>